<feature type="domain" description="HTH lysR-type" evidence="5">
    <location>
        <begin position="1"/>
        <end position="59"/>
    </location>
</feature>
<dbReference type="Gene3D" id="1.10.10.10">
    <property type="entry name" value="Winged helix-like DNA-binding domain superfamily/Winged helix DNA-binding domain"/>
    <property type="match status" value="1"/>
</dbReference>
<protein>
    <submittedName>
        <fullName evidence="6">LysR family transcriptional regulator</fullName>
    </submittedName>
</protein>
<accession>A0A845G4M7</accession>
<dbReference type="Pfam" id="PF03466">
    <property type="entry name" value="LysR_substrate"/>
    <property type="match status" value="1"/>
</dbReference>
<evidence type="ECO:0000313" key="6">
    <source>
        <dbReference type="EMBL" id="MYM89623.1"/>
    </source>
</evidence>
<dbReference type="InterPro" id="IPR036390">
    <property type="entry name" value="WH_DNA-bd_sf"/>
</dbReference>
<evidence type="ECO:0000256" key="4">
    <source>
        <dbReference type="ARBA" id="ARBA00023163"/>
    </source>
</evidence>
<dbReference type="SUPFAM" id="SSF46785">
    <property type="entry name" value="Winged helix' DNA-binding domain"/>
    <property type="match status" value="1"/>
</dbReference>
<dbReference type="SUPFAM" id="SSF53850">
    <property type="entry name" value="Periplasmic binding protein-like II"/>
    <property type="match status" value="1"/>
</dbReference>
<evidence type="ECO:0000259" key="5">
    <source>
        <dbReference type="PROSITE" id="PS50931"/>
    </source>
</evidence>
<dbReference type="GO" id="GO:0006351">
    <property type="term" value="P:DNA-templated transcription"/>
    <property type="evidence" value="ECO:0007669"/>
    <property type="project" value="TreeGrafter"/>
</dbReference>
<keyword evidence="4" id="KW-0804">Transcription</keyword>
<comment type="caution">
    <text evidence="6">The sequence shown here is derived from an EMBL/GenBank/DDBJ whole genome shotgun (WGS) entry which is preliminary data.</text>
</comment>
<dbReference type="InterPro" id="IPR000847">
    <property type="entry name" value="LysR_HTH_N"/>
</dbReference>
<dbReference type="GO" id="GO:0043565">
    <property type="term" value="F:sequence-specific DNA binding"/>
    <property type="evidence" value="ECO:0007669"/>
    <property type="project" value="TreeGrafter"/>
</dbReference>
<dbReference type="Gene3D" id="3.40.190.290">
    <property type="match status" value="1"/>
</dbReference>
<dbReference type="InterPro" id="IPR005119">
    <property type="entry name" value="LysR_subst-bd"/>
</dbReference>
<gene>
    <name evidence="6" type="ORF">GTP91_20890</name>
</gene>
<dbReference type="InterPro" id="IPR058163">
    <property type="entry name" value="LysR-type_TF_proteobact-type"/>
</dbReference>
<dbReference type="GO" id="GO:0003700">
    <property type="term" value="F:DNA-binding transcription factor activity"/>
    <property type="evidence" value="ECO:0007669"/>
    <property type="project" value="InterPro"/>
</dbReference>
<reference evidence="6 7" key="1">
    <citation type="submission" date="2020-01" db="EMBL/GenBank/DDBJ databases">
        <title>Novel species isolated from a subtropical stream in China.</title>
        <authorList>
            <person name="Lu H."/>
        </authorList>
    </citation>
    <scope>NUCLEOTIDE SEQUENCE [LARGE SCALE GENOMIC DNA]</scope>
    <source>
        <strain evidence="6 7">FT82W</strain>
    </source>
</reference>
<organism evidence="6 7">
    <name type="scientific">Duganella vulcania</name>
    <dbReference type="NCBI Taxonomy" id="2692166"/>
    <lineage>
        <taxon>Bacteria</taxon>
        <taxon>Pseudomonadati</taxon>
        <taxon>Pseudomonadota</taxon>
        <taxon>Betaproteobacteria</taxon>
        <taxon>Burkholderiales</taxon>
        <taxon>Oxalobacteraceae</taxon>
        <taxon>Telluria group</taxon>
        <taxon>Duganella</taxon>
    </lineage>
</organism>
<dbReference type="PANTHER" id="PTHR30537">
    <property type="entry name" value="HTH-TYPE TRANSCRIPTIONAL REGULATOR"/>
    <property type="match status" value="1"/>
</dbReference>
<keyword evidence="2" id="KW-0805">Transcription regulation</keyword>
<evidence type="ECO:0000313" key="7">
    <source>
        <dbReference type="Proteomes" id="UP000470302"/>
    </source>
</evidence>
<dbReference type="AlphaFoldDB" id="A0A845G4M7"/>
<dbReference type="FunFam" id="1.10.10.10:FF:000001">
    <property type="entry name" value="LysR family transcriptional regulator"/>
    <property type="match status" value="1"/>
</dbReference>
<dbReference type="PANTHER" id="PTHR30537:SF31">
    <property type="entry name" value="TRANSCRIPTIONAL REGULATOR, LYSR FAMILY"/>
    <property type="match status" value="1"/>
</dbReference>
<sequence length="324" mass="35235">MEDLNDLVLFAAVVTHGGFSGAARALGISKSRVSRRVAELEERLAVRLLQRSTRSVNVTEVGAAFFTHCESIGAAARAAYEVAERANAKPSGRLRVSCPIGVAHLFLAPLLPRFVLEHADVRLELDLTNRRVDVIGEGYDLAIRIRSTLEDSELVIRNFGVSGQILVAAPAFVEKLGTAVTAEALQGVKGIGPAGVRGERPRWRLTQPDGAMVEIRYVPAFASDDVYLMSRMALAGVGVAQLPFHLCEDDIRQGRLMVLLPDHVLPDHQLHAVYPTRRGLVPAVKAFVEMLAAELPETMRRANQDFQQTVARLPPPAFSPTAPT</sequence>
<dbReference type="RefSeq" id="WP_161098531.1">
    <property type="nucleotide sequence ID" value="NZ_WWCW01000081.1"/>
</dbReference>
<evidence type="ECO:0000256" key="3">
    <source>
        <dbReference type="ARBA" id="ARBA00023125"/>
    </source>
</evidence>
<comment type="similarity">
    <text evidence="1">Belongs to the LysR transcriptional regulatory family.</text>
</comment>
<evidence type="ECO:0000256" key="1">
    <source>
        <dbReference type="ARBA" id="ARBA00009437"/>
    </source>
</evidence>
<dbReference type="Proteomes" id="UP000470302">
    <property type="component" value="Unassembled WGS sequence"/>
</dbReference>
<name>A0A845G4M7_9BURK</name>
<dbReference type="PROSITE" id="PS50931">
    <property type="entry name" value="HTH_LYSR"/>
    <property type="match status" value="1"/>
</dbReference>
<evidence type="ECO:0000256" key="2">
    <source>
        <dbReference type="ARBA" id="ARBA00023015"/>
    </source>
</evidence>
<dbReference type="Pfam" id="PF00126">
    <property type="entry name" value="HTH_1"/>
    <property type="match status" value="1"/>
</dbReference>
<dbReference type="EMBL" id="WWCW01000081">
    <property type="protein sequence ID" value="MYM89623.1"/>
    <property type="molecule type" value="Genomic_DNA"/>
</dbReference>
<proteinExistence type="inferred from homology"/>
<keyword evidence="3" id="KW-0238">DNA-binding</keyword>
<dbReference type="InterPro" id="IPR036388">
    <property type="entry name" value="WH-like_DNA-bd_sf"/>
</dbReference>